<dbReference type="InterPro" id="IPR011856">
    <property type="entry name" value="tRNA_endonuc-like_dom_sf"/>
</dbReference>
<organism evidence="1 2">
    <name type="scientific">Zarconia navalis LEGE 11467</name>
    <dbReference type="NCBI Taxonomy" id="1828826"/>
    <lineage>
        <taxon>Bacteria</taxon>
        <taxon>Bacillati</taxon>
        <taxon>Cyanobacteriota</taxon>
        <taxon>Cyanophyceae</taxon>
        <taxon>Oscillatoriophycideae</taxon>
        <taxon>Oscillatoriales</taxon>
        <taxon>Oscillatoriales incertae sedis</taxon>
        <taxon>Zarconia</taxon>
        <taxon>Zarconia navalis</taxon>
    </lineage>
</organism>
<keyword evidence="2" id="KW-1185">Reference proteome</keyword>
<dbReference type="InterPro" id="IPR011335">
    <property type="entry name" value="Restrct_endonuc-II-like"/>
</dbReference>
<dbReference type="InterPro" id="IPR014919">
    <property type="entry name" value="XisH"/>
</dbReference>
<dbReference type="EMBL" id="JADEXN010000302">
    <property type="protein sequence ID" value="MBE9042130.1"/>
    <property type="molecule type" value="Genomic_DNA"/>
</dbReference>
<proteinExistence type="predicted"/>
<comment type="caution">
    <text evidence="1">The sequence shown here is derived from an EMBL/GenBank/DDBJ whole genome shotgun (WGS) entry which is preliminary data.</text>
</comment>
<dbReference type="CDD" id="cd22366">
    <property type="entry name" value="XisH-like"/>
    <property type="match status" value="1"/>
</dbReference>
<dbReference type="SUPFAM" id="SSF52980">
    <property type="entry name" value="Restriction endonuclease-like"/>
    <property type="match status" value="1"/>
</dbReference>
<name>A0A928Z916_9CYAN</name>
<dbReference type="AlphaFoldDB" id="A0A928Z916"/>
<dbReference type="GO" id="GO:0003676">
    <property type="term" value="F:nucleic acid binding"/>
    <property type="evidence" value="ECO:0007669"/>
    <property type="project" value="InterPro"/>
</dbReference>
<dbReference type="Proteomes" id="UP000621799">
    <property type="component" value="Unassembled WGS sequence"/>
</dbReference>
<evidence type="ECO:0000313" key="2">
    <source>
        <dbReference type="Proteomes" id="UP000621799"/>
    </source>
</evidence>
<protein>
    <submittedName>
        <fullName evidence="1">XisH family protein</fullName>
    </submittedName>
</protein>
<dbReference type="Pfam" id="PF08814">
    <property type="entry name" value="XisH"/>
    <property type="match status" value="1"/>
</dbReference>
<accession>A0A928Z916</accession>
<dbReference type="Gene3D" id="3.40.1350.10">
    <property type="match status" value="1"/>
</dbReference>
<dbReference type="RefSeq" id="WP_264322308.1">
    <property type="nucleotide sequence ID" value="NZ_JADEXN010000302.1"/>
</dbReference>
<evidence type="ECO:0000313" key="1">
    <source>
        <dbReference type="EMBL" id="MBE9042130.1"/>
    </source>
</evidence>
<gene>
    <name evidence="1" type="ORF">IQ235_15220</name>
</gene>
<reference evidence="1" key="1">
    <citation type="submission" date="2020-10" db="EMBL/GenBank/DDBJ databases">
        <authorList>
            <person name="Castelo-Branco R."/>
            <person name="Eusebio N."/>
            <person name="Adriana R."/>
            <person name="Vieira A."/>
            <person name="Brugerolle De Fraissinette N."/>
            <person name="Rezende De Castro R."/>
            <person name="Schneider M.P."/>
            <person name="Vasconcelos V."/>
            <person name="Leao P.N."/>
        </authorList>
    </citation>
    <scope>NUCLEOTIDE SEQUENCE</scope>
    <source>
        <strain evidence="1">LEGE 11467</strain>
    </source>
</reference>
<sequence>MPAKDLYHDRVRSALIKDGWRITRDTYQIKFKEIKLYADLAAETMFAAERDRKQIIVEVKSFLGASRVRDFEAAIGQYILYRLYLSQIFPEATVYLAINSDIYRSFFLKEAIEFVIKELNIQLIIVDIDREVIVRWINS</sequence>